<accession>A0A9E2SFK9</accession>
<sequence>MKYRLLVLTKFRLLNVKGFGKTSSSMQFYYARLIYWTQQSNNLRN</sequence>
<reference evidence="1" key="1">
    <citation type="submission" date="2021-06" db="EMBL/GenBank/DDBJ databases">
        <authorList>
            <person name="Huq M.A."/>
        </authorList>
    </citation>
    <scope>NUCLEOTIDE SEQUENCE</scope>
    <source>
        <strain evidence="1">MAH-26</strain>
    </source>
</reference>
<evidence type="ECO:0000313" key="1">
    <source>
        <dbReference type="EMBL" id="MBV4360494.1"/>
    </source>
</evidence>
<dbReference type="Proteomes" id="UP000812270">
    <property type="component" value="Unassembled WGS sequence"/>
</dbReference>
<proteinExistence type="predicted"/>
<keyword evidence="2" id="KW-1185">Reference proteome</keyword>
<protein>
    <submittedName>
        <fullName evidence="1">Uncharacterized protein</fullName>
    </submittedName>
</protein>
<dbReference type="EMBL" id="JAHSPG010000018">
    <property type="protein sequence ID" value="MBV4360494.1"/>
    <property type="molecule type" value="Genomic_DNA"/>
</dbReference>
<evidence type="ECO:0000313" key="2">
    <source>
        <dbReference type="Proteomes" id="UP000812270"/>
    </source>
</evidence>
<organism evidence="1 2">
    <name type="scientific">Pinibacter aurantiacus</name>
    <dbReference type="NCBI Taxonomy" id="2851599"/>
    <lineage>
        <taxon>Bacteria</taxon>
        <taxon>Pseudomonadati</taxon>
        <taxon>Bacteroidota</taxon>
        <taxon>Chitinophagia</taxon>
        <taxon>Chitinophagales</taxon>
        <taxon>Chitinophagaceae</taxon>
        <taxon>Pinibacter</taxon>
    </lineage>
</organism>
<comment type="caution">
    <text evidence="1">The sequence shown here is derived from an EMBL/GenBank/DDBJ whole genome shotgun (WGS) entry which is preliminary data.</text>
</comment>
<dbReference type="AlphaFoldDB" id="A0A9E2SFK9"/>
<gene>
    <name evidence="1" type="ORF">KTO63_25245</name>
</gene>
<name>A0A9E2SFK9_9BACT</name>